<keyword evidence="2" id="KW-1185">Reference proteome</keyword>
<evidence type="ECO:0000313" key="1">
    <source>
        <dbReference type="EMBL" id="KAK8587006.1"/>
    </source>
</evidence>
<reference evidence="1 2" key="1">
    <citation type="journal article" date="2024" name="G3 (Bethesda)">
        <title>Genome assembly of Hibiscus sabdariffa L. provides insights into metabolisms of medicinal natural products.</title>
        <authorList>
            <person name="Kim T."/>
        </authorList>
    </citation>
    <scope>NUCLEOTIDE SEQUENCE [LARGE SCALE GENOMIC DNA]</scope>
    <source>
        <strain evidence="1">TK-2024</strain>
        <tissue evidence="1">Old leaves</tissue>
    </source>
</reference>
<accession>A0ABR2FRZ7</accession>
<comment type="caution">
    <text evidence="1">The sequence shown here is derived from an EMBL/GenBank/DDBJ whole genome shotgun (WGS) entry which is preliminary data.</text>
</comment>
<evidence type="ECO:0000313" key="2">
    <source>
        <dbReference type="Proteomes" id="UP001472677"/>
    </source>
</evidence>
<name>A0ABR2FRZ7_9ROSI</name>
<dbReference type="PANTHER" id="PTHR35736:SF1">
    <property type="entry name" value="EXPRESSED PROTEIN"/>
    <property type="match status" value="1"/>
</dbReference>
<proteinExistence type="predicted"/>
<dbReference type="Pfam" id="PF25102">
    <property type="entry name" value="DUF7810"/>
    <property type="match status" value="1"/>
</dbReference>
<dbReference type="InterPro" id="IPR056712">
    <property type="entry name" value="DUF7810"/>
</dbReference>
<protein>
    <submittedName>
        <fullName evidence="1">Uncharacterized protein</fullName>
    </submittedName>
</protein>
<gene>
    <name evidence="1" type="ORF">V6N12_021522</name>
</gene>
<dbReference type="EMBL" id="JBBPBM010000004">
    <property type="protein sequence ID" value="KAK8587006.1"/>
    <property type="molecule type" value="Genomic_DNA"/>
</dbReference>
<dbReference type="PANTHER" id="PTHR35736">
    <property type="entry name" value="EXPRESSED PROTEIN"/>
    <property type="match status" value="1"/>
</dbReference>
<organism evidence="1 2">
    <name type="scientific">Hibiscus sabdariffa</name>
    <name type="common">roselle</name>
    <dbReference type="NCBI Taxonomy" id="183260"/>
    <lineage>
        <taxon>Eukaryota</taxon>
        <taxon>Viridiplantae</taxon>
        <taxon>Streptophyta</taxon>
        <taxon>Embryophyta</taxon>
        <taxon>Tracheophyta</taxon>
        <taxon>Spermatophyta</taxon>
        <taxon>Magnoliopsida</taxon>
        <taxon>eudicotyledons</taxon>
        <taxon>Gunneridae</taxon>
        <taxon>Pentapetalae</taxon>
        <taxon>rosids</taxon>
        <taxon>malvids</taxon>
        <taxon>Malvales</taxon>
        <taxon>Malvaceae</taxon>
        <taxon>Malvoideae</taxon>
        <taxon>Hibiscus</taxon>
    </lineage>
</organism>
<sequence>MPSVATGGSGANLSHQSTAYAEAAQFFLKNVYPDLRNSASELFGKPESLHSRLNVFGQLMRTLIPPSRDVEEALNWVGAILCIQLSGLRTTDENQIRAFCSCRKKHCANCFIHIE</sequence>
<dbReference type="Proteomes" id="UP001472677">
    <property type="component" value="Unassembled WGS sequence"/>
</dbReference>